<feature type="binding site" evidence="13">
    <location>
        <position position="17"/>
    </location>
    <ligand>
        <name>NADPH</name>
        <dbReference type="ChEBI" id="CHEBI:57783"/>
    </ligand>
</feature>
<evidence type="ECO:0000256" key="12">
    <source>
        <dbReference type="ARBA" id="ARBA00080511"/>
    </source>
</evidence>
<dbReference type="PROSITE" id="PS00957">
    <property type="entry name" value="NAD_G3PDH"/>
    <property type="match status" value="1"/>
</dbReference>
<feature type="binding site" evidence="13">
    <location>
        <position position="284"/>
    </location>
    <ligand>
        <name>NADPH</name>
        <dbReference type="ChEBI" id="CHEBI:57783"/>
    </ligand>
</feature>
<keyword evidence="4 13" id="KW-0560">Oxidoreductase</keyword>
<dbReference type="InterPro" id="IPR006168">
    <property type="entry name" value="G3P_DH_NAD-dep"/>
</dbReference>
<dbReference type="GO" id="GO:0046167">
    <property type="term" value="P:glycerol-3-phosphate biosynthetic process"/>
    <property type="evidence" value="ECO:0007669"/>
    <property type="project" value="UniProtKB-UniRule"/>
</dbReference>
<evidence type="ECO:0000313" key="21">
    <source>
        <dbReference type="Proteomes" id="UP000184510"/>
    </source>
</evidence>
<feature type="binding site" evidence="13">
    <location>
        <position position="194"/>
    </location>
    <ligand>
        <name>sn-glycerol 3-phosphate</name>
        <dbReference type="ChEBI" id="CHEBI:57597"/>
    </ligand>
</feature>
<dbReference type="SUPFAM" id="SSF48179">
    <property type="entry name" value="6-phosphogluconate dehydrogenase C-terminal domain-like"/>
    <property type="match status" value="1"/>
</dbReference>
<feature type="binding site" evidence="13">
    <location>
        <position position="16"/>
    </location>
    <ligand>
        <name>NADPH</name>
        <dbReference type="ChEBI" id="CHEBI:57783"/>
    </ligand>
</feature>
<dbReference type="SUPFAM" id="SSF51735">
    <property type="entry name" value="NAD(P)-binding Rossmann-fold domains"/>
    <property type="match status" value="1"/>
</dbReference>
<feature type="binding site" evidence="13">
    <location>
        <position position="259"/>
    </location>
    <ligand>
        <name>sn-glycerol 3-phosphate</name>
        <dbReference type="ChEBI" id="CHEBI:57597"/>
    </ligand>
</feature>
<feature type="domain" description="Glycerol-3-phosphate dehydrogenase NAD-dependent N-terminal" evidence="18">
    <location>
        <begin position="9"/>
        <end position="163"/>
    </location>
</feature>
<evidence type="ECO:0000256" key="17">
    <source>
        <dbReference type="RuleBase" id="RU000437"/>
    </source>
</evidence>
<evidence type="ECO:0000256" key="7">
    <source>
        <dbReference type="ARBA" id="ARBA00023209"/>
    </source>
</evidence>
<dbReference type="GO" id="GO:0141153">
    <property type="term" value="F:glycerol-3-phosphate dehydrogenase (NADP+) activity"/>
    <property type="evidence" value="ECO:0007669"/>
    <property type="project" value="RHEA"/>
</dbReference>
<dbReference type="RefSeq" id="WP_143183456.1">
    <property type="nucleotide sequence ID" value="NZ_FQYR01000003.1"/>
</dbReference>
<dbReference type="GO" id="GO:0005975">
    <property type="term" value="P:carbohydrate metabolic process"/>
    <property type="evidence" value="ECO:0007669"/>
    <property type="project" value="InterPro"/>
</dbReference>
<keyword evidence="6 13" id="KW-0443">Lipid metabolism</keyword>
<feature type="binding site" evidence="15">
    <location>
        <begin position="258"/>
        <end position="259"/>
    </location>
    <ligand>
        <name>substrate</name>
    </ligand>
</feature>
<dbReference type="FunCoup" id="A0A1M6IP34">
    <property type="interactions" value="451"/>
</dbReference>
<comment type="caution">
    <text evidence="13">Lacks conserved residue(s) required for the propagation of feature annotation.</text>
</comment>
<feature type="domain" description="Glycerol-3-phosphate dehydrogenase NAD-dependent C-terminal" evidence="19">
    <location>
        <begin position="183"/>
        <end position="323"/>
    </location>
</feature>
<dbReference type="Gene3D" id="3.40.50.720">
    <property type="entry name" value="NAD(P)-binding Rossmann-like Domain"/>
    <property type="match status" value="1"/>
</dbReference>
<dbReference type="OrthoDB" id="9812273at2"/>
<feature type="binding site" evidence="13">
    <location>
        <position position="258"/>
    </location>
    <ligand>
        <name>sn-glycerol 3-phosphate</name>
        <dbReference type="ChEBI" id="CHEBI:57597"/>
    </ligand>
</feature>
<keyword evidence="8 13" id="KW-1208">Phospholipid metabolism</keyword>
<evidence type="ECO:0000256" key="9">
    <source>
        <dbReference type="ARBA" id="ARBA00052716"/>
    </source>
</evidence>
<dbReference type="Proteomes" id="UP000184510">
    <property type="component" value="Unassembled WGS sequence"/>
</dbReference>
<dbReference type="AlphaFoldDB" id="A0A1M6IP34"/>
<organism evidence="20 21">
    <name type="scientific">Rubritalea squalenifaciens DSM 18772</name>
    <dbReference type="NCBI Taxonomy" id="1123071"/>
    <lineage>
        <taxon>Bacteria</taxon>
        <taxon>Pseudomonadati</taxon>
        <taxon>Verrucomicrobiota</taxon>
        <taxon>Verrucomicrobiia</taxon>
        <taxon>Verrucomicrobiales</taxon>
        <taxon>Rubritaleaceae</taxon>
        <taxon>Rubritalea</taxon>
    </lineage>
</organism>
<keyword evidence="13" id="KW-0547">Nucleotide-binding</keyword>
<dbReference type="PIRSF" id="PIRSF000114">
    <property type="entry name" value="Glycerol-3-P_dh"/>
    <property type="match status" value="1"/>
</dbReference>
<keyword evidence="7 13" id="KW-0594">Phospholipid biosynthesis</keyword>
<feature type="binding site" evidence="13">
    <location>
        <position position="143"/>
    </location>
    <ligand>
        <name>NADPH</name>
        <dbReference type="ChEBI" id="CHEBI:57783"/>
    </ligand>
</feature>
<feature type="binding site" evidence="13">
    <location>
        <position position="37"/>
    </location>
    <ligand>
        <name>NADPH</name>
        <dbReference type="ChEBI" id="CHEBI:57783"/>
    </ligand>
</feature>
<dbReference type="GO" id="GO:0051287">
    <property type="term" value="F:NAD binding"/>
    <property type="evidence" value="ECO:0007669"/>
    <property type="project" value="InterPro"/>
</dbReference>
<feature type="binding site" evidence="13">
    <location>
        <position position="258"/>
    </location>
    <ligand>
        <name>NADPH</name>
        <dbReference type="ChEBI" id="CHEBI:57783"/>
    </ligand>
</feature>
<feature type="binding site" evidence="13">
    <location>
        <position position="247"/>
    </location>
    <ligand>
        <name>sn-glycerol 3-phosphate</name>
        <dbReference type="ChEBI" id="CHEBI:57597"/>
    </ligand>
</feature>
<dbReference type="Pfam" id="PF01210">
    <property type="entry name" value="NAD_Gly3P_dh_N"/>
    <property type="match status" value="1"/>
</dbReference>
<evidence type="ECO:0000256" key="11">
    <source>
        <dbReference type="ARBA" id="ARBA00069372"/>
    </source>
</evidence>
<dbReference type="InterPro" id="IPR013328">
    <property type="entry name" value="6PGD_dom2"/>
</dbReference>
<keyword evidence="5 13" id="KW-0520">NAD</keyword>
<dbReference type="STRING" id="1123071.SAMN02745181_1875"/>
<evidence type="ECO:0000256" key="8">
    <source>
        <dbReference type="ARBA" id="ARBA00023264"/>
    </source>
</evidence>
<dbReference type="GO" id="GO:0008654">
    <property type="term" value="P:phospholipid biosynthetic process"/>
    <property type="evidence" value="ECO:0007669"/>
    <property type="project" value="UniProtKB-KW"/>
</dbReference>
<evidence type="ECO:0000256" key="6">
    <source>
        <dbReference type="ARBA" id="ARBA00023098"/>
    </source>
</evidence>
<feature type="binding site" evidence="13">
    <location>
        <position position="257"/>
    </location>
    <ligand>
        <name>sn-glycerol 3-phosphate</name>
        <dbReference type="ChEBI" id="CHEBI:57597"/>
    </ligand>
</feature>
<evidence type="ECO:0000313" key="20">
    <source>
        <dbReference type="EMBL" id="SHJ36183.1"/>
    </source>
</evidence>
<feature type="binding site" evidence="13">
    <location>
        <position position="111"/>
    </location>
    <ligand>
        <name>NADPH</name>
        <dbReference type="ChEBI" id="CHEBI:57783"/>
    </ligand>
</feature>
<comment type="pathway">
    <text evidence="13">Membrane lipid metabolism; glycerophospholipid metabolism.</text>
</comment>
<dbReference type="FunFam" id="1.10.1040.10:FF:000001">
    <property type="entry name" value="Glycerol-3-phosphate dehydrogenase [NAD(P)+]"/>
    <property type="match status" value="1"/>
</dbReference>
<dbReference type="UniPathway" id="UPA00940"/>
<feature type="binding site" evidence="13">
    <location>
        <position position="139"/>
    </location>
    <ligand>
        <name>sn-glycerol 3-phosphate</name>
        <dbReference type="ChEBI" id="CHEBI:57597"/>
    </ligand>
</feature>
<keyword evidence="3 13" id="KW-0521">NADP</keyword>
<comment type="function">
    <text evidence="13">Catalyzes the reduction of the glycolytic intermediate dihydroxyacetone phosphate (DHAP) to sn-glycerol 3-phosphate (G3P), the key precursor for phospholipid synthesis.</text>
</comment>
<feature type="binding site" evidence="16">
    <location>
        <position position="143"/>
    </location>
    <ligand>
        <name>NAD(+)</name>
        <dbReference type="ChEBI" id="CHEBI:57540"/>
    </ligand>
</feature>
<dbReference type="InterPro" id="IPR011128">
    <property type="entry name" value="G3P_DH_NAD-dep_N"/>
</dbReference>
<comment type="catalytic activity">
    <reaction evidence="13">
        <text>sn-glycerol 3-phosphate + NAD(+) = dihydroxyacetone phosphate + NADH + H(+)</text>
        <dbReference type="Rhea" id="RHEA:11092"/>
        <dbReference type="ChEBI" id="CHEBI:15378"/>
        <dbReference type="ChEBI" id="CHEBI:57540"/>
        <dbReference type="ChEBI" id="CHEBI:57597"/>
        <dbReference type="ChEBI" id="CHEBI:57642"/>
        <dbReference type="ChEBI" id="CHEBI:57945"/>
        <dbReference type="EC" id="1.1.1.94"/>
    </reaction>
</comment>
<dbReference type="GO" id="GO:0006650">
    <property type="term" value="P:glycerophospholipid metabolic process"/>
    <property type="evidence" value="ECO:0007669"/>
    <property type="project" value="UniProtKB-UniRule"/>
</dbReference>
<dbReference type="EMBL" id="FQYR01000003">
    <property type="protein sequence ID" value="SHJ36183.1"/>
    <property type="molecule type" value="Genomic_DNA"/>
</dbReference>
<reference evidence="20 21" key="1">
    <citation type="submission" date="2016-11" db="EMBL/GenBank/DDBJ databases">
        <authorList>
            <person name="Jaros S."/>
            <person name="Januszkiewicz K."/>
            <person name="Wedrychowicz H."/>
        </authorList>
    </citation>
    <scope>NUCLEOTIDE SEQUENCE [LARGE SCALE GENOMIC DNA]</scope>
    <source>
        <strain evidence="20 21">DSM 18772</strain>
    </source>
</reference>
<dbReference type="InterPro" id="IPR008927">
    <property type="entry name" value="6-PGluconate_DH-like_C_sf"/>
</dbReference>
<evidence type="ECO:0000256" key="2">
    <source>
        <dbReference type="ARBA" id="ARBA00022516"/>
    </source>
</evidence>
<dbReference type="PRINTS" id="PR00077">
    <property type="entry name" value="GPDHDRGNASE"/>
</dbReference>
<comment type="subcellular location">
    <subcellularLocation>
        <location evidence="13">Cytoplasm</location>
    </subcellularLocation>
</comment>
<feature type="binding site" evidence="16">
    <location>
        <position position="258"/>
    </location>
    <ligand>
        <name>NAD(+)</name>
        <dbReference type="ChEBI" id="CHEBI:57540"/>
    </ligand>
</feature>
<feature type="binding site" evidence="15">
    <location>
        <position position="111"/>
    </location>
    <ligand>
        <name>substrate</name>
    </ligand>
</feature>
<keyword evidence="2 13" id="KW-0444">Lipid biosynthesis</keyword>
<dbReference type="InterPro" id="IPR006109">
    <property type="entry name" value="G3P_DH_NAD-dep_C"/>
</dbReference>
<protein>
    <recommendedName>
        <fullName evidence="11 13">Glycerol-3-phosphate dehydrogenase [NAD(P)+]</fullName>
        <ecNumber evidence="10 13">1.1.1.94</ecNumber>
    </recommendedName>
    <alternativeName>
        <fullName evidence="13">NAD(P)(+)-dependent glycerol-3-phosphate dehydrogenase</fullName>
    </alternativeName>
    <alternativeName>
        <fullName evidence="12 13">NAD(P)H-dependent dihydroxyacetone-phosphate reductase</fullName>
    </alternativeName>
</protein>
<feature type="binding site" evidence="13">
    <location>
        <position position="54"/>
    </location>
    <ligand>
        <name>NADPH</name>
        <dbReference type="ChEBI" id="CHEBI:57783"/>
    </ligand>
</feature>
<dbReference type="HAMAP" id="MF_00394">
    <property type="entry name" value="NAD_Glyc3P_dehydrog"/>
    <property type="match status" value="1"/>
</dbReference>
<dbReference type="GO" id="GO:0005829">
    <property type="term" value="C:cytosol"/>
    <property type="evidence" value="ECO:0007669"/>
    <property type="project" value="TreeGrafter"/>
</dbReference>
<gene>
    <name evidence="13" type="primary">gpsA</name>
    <name evidence="20" type="ORF">SAMN02745181_1875</name>
</gene>
<evidence type="ECO:0000259" key="18">
    <source>
        <dbReference type="Pfam" id="PF01210"/>
    </source>
</evidence>
<evidence type="ECO:0000256" key="5">
    <source>
        <dbReference type="ARBA" id="ARBA00023027"/>
    </source>
</evidence>
<dbReference type="Gene3D" id="1.10.1040.10">
    <property type="entry name" value="N-(1-d-carboxylethyl)-l-norvaline Dehydrogenase, domain 2"/>
    <property type="match status" value="1"/>
</dbReference>
<accession>A0A1M6IP34</accession>
<sequence length="337" mass="35547">MAFDSSQTVAVLGAGSWGSALAILVSEHFQKVILVGRDPEQIAEINAFHTNRNYLPKIKLPTNIEATTDYNEVAEAALILSVLPTSATREGAEALKKVGIKANVPVVSCAKGIERNTGRRMSEIIAELLPENPIAVLSGPNHAEEVSAKMATCAVVGCSDEELAADLQSVFTANYFRTYTSDDIAGIELGGALKNVFAIAAGIVAGIGLGDNAIAALVTRGLTEMTRLGVALGGRQETFSGLSGIGDLMATCYSPHSRNNRVGKALGSGETLQEATDRLGMVAEGVPNTLSIYEAARKAGIETPLIDAVYQVLYEDKPAQEALVELLTREPKPEHVD</sequence>
<evidence type="ECO:0000256" key="13">
    <source>
        <dbReference type="HAMAP-Rule" id="MF_00394"/>
    </source>
</evidence>
<evidence type="ECO:0000256" key="3">
    <source>
        <dbReference type="ARBA" id="ARBA00022857"/>
    </source>
</evidence>
<proteinExistence type="inferred from homology"/>
<evidence type="ECO:0000256" key="16">
    <source>
        <dbReference type="PIRSR" id="PIRSR000114-3"/>
    </source>
</evidence>
<keyword evidence="21" id="KW-1185">Reference proteome</keyword>
<evidence type="ECO:0000256" key="1">
    <source>
        <dbReference type="ARBA" id="ARBA00011009"/>
    </source>
</evidence>
<comment type="similarity">
    <text evidence="1 13 17">Belongs to the NAD-dependent glycerol-3-phosphate dehydrogenase family.</text>
</comment>
<dbReference type="PANTHER" id="PTHR11728:SF1">
    <property type="entry name" value="GLYCEROL-3-PHOSPHATE DEHYDROGENASE [NAD(+)] 2, CHLOROPLASTIC"/>
    <property type="match status" value="1"/>
</dbReference>
<evidence type="ECO:0000256" key="15">
    <source>
        <dbReference type="PIRSR" id="PIRSR000114-2"/>
    </source>
</evidence>
<dbReference type="GO" id="GO:0046168">
    <property type="term" value="P:glycerol-3-phosphate catabolic process"/>
    <property type="evidence" value="ECO:0007669"/>
    <property type="project" value="InterPro"/>
</dbReference>
<evidence type="ECO:0000256" key="4">
    <source>
        <dbReference type="ARBA" id="ARBA00023002"/>
    </source>
</evidence>
<dbReference type="NCBIfam" id="NF000942">
    <property type="entry name" value="PRK00094.1-4"/>
    <property type="match status" value="1"/>
</dbReference>
<dbReference type="InParanoid" id="A0A1M6IP34"/>
<dbReference type="NCBIfam" id="NF000940">
    <property type="entry name" value="PRK00094.1-2"/>
    <property type="match status" value="1"/>
</dbReference>
<feature type="binding site" evidence="13">
    <location>
        <position position="111"/>
    </location>
    <ligand>
        <name>sn-glycerol 3-phosphate</name>
        <dbReference type="ChEBI" id="CHEBI:57597"/>
    </ligand>
</feature>
<evidence type="ECO:0000259" key="19">
    <source>
        <dbReference type="Pfam" id="PF07479"/>
    </source>
</evidence>
<evidence type="ECO:0000256" key="10">
    <source>
        <dbReference type="ARBA" id="ARBA00066687"/>
    </source>
</evidence>
<dbReference type="EC" id="1.1.1.94" evidence="10 13"/>
<feature type="binding site" evidence="16">
    <location>
        <begin position="13"/>
        <end position="18"/>
    </location>
    <ligand>
        <name>NAD(+)</name>
        <dbReference type="ChEBI" id="CHEBI:57540"/>
    </ligand>
</feature>
<dbReference type="FunFam" id="3.40.50.720:FF:000019">
    <property type="entry name" value="Glycerol-3-phosphate dehydrogenase [NAD(P)+]"/>
    <property type="match status" value="1"/>
</dbReference>
<keyword evidence="13" id="KW-0963">Cytoplasm</keyword>
<dbReference type="InterPro" id="IPR036291">
    <property type="entry name" value="NAD(P)-bd_dom_sf"/>
</dbReference>
<comment type="catalytic activity">
    <reaction evidence="9">
        <text>sn-glycerol 3-phosphate + NADP(+) = dihydroxyacetone phosphate + NADPH + H(+)</text>
        <dbReference type="Rhea" id="RHEA:11096"/>
        <dbReference type="ChEBI" id="CHEBI:15378"/>
        <dbReference type="ChEBI" id="CHEBI:57597"/>
        <dbReference type="ChEBI" id="CHEBI:57642"/>
        <dbReference type="ChEBI" id="CHEBI:57783"/>
        <dbReference type="ChEBI" id="CHEBI:58349"/>
        <dbReference type="EC" id="1.1.1.94"/>
    </reaction>
    <physiologicalReaction direction="right-to-left" evidence="9">
        <dbReference type="Rhea" id="RHEA:11098"/>
    </physiologicalReaction>
</comment>
<dbReference type="PANTHER" id="PTHR11728">
    <property type="entry name" value="GLYCEROL-3-PHOSPHATE DEHYDROGENASE"/>
    <property type="match status" value="1"/>
</dbReference>
<feature type="binding site" evidence="13">
    <location>
        <position position="282"/>
    </location>
    <ligand>
        <name>NADPH</name>
        <dbReference type="ChEBI" id="CHEBI:57783"/>
    </ligand>
</feature>
<evidence type="ECO:0000256" key="14">
    <source>
        <dbReference type="PIRSR" id="PIRSR000114-1"/>
    </source>
</evidence>
<dbReference type="Pfam" id="PF07479">
    <property type="entry name" value="NAD_Gly3P_dh_C"/>
    <property type="match status" value="1"/>
</dbReference>
<feature type="active site" description="Proton acceptor" evidence="13 14">
    <location>
        <position position="194"/>
    </location>
</feature>
<dbReference type="GO" id="GO:0141152">
    <property type="term" value="F:glycerol-3-phosphate dehydrogenase (NAD+) activity"/>
    <property type="evidence" value="ECO:0007669"/>
    <property type="project" value="RHEA"/>
</dbReference>
<name>A0A1M6IP34_9BACT</name>